<accession>A0A1S1HDK6</accession>
<dbReference type="OrthoDB" id="9808189at2"/>
<dbReference type="Gene3D" id="1.10.357.10">
    <property type="entry name" value="Tetracycline Repressor, domain 2"/>
    <property type="match status" value="1"/>
</dbReference>
<feature type="DNA-binding region" description="H-T-H motif" evidence="2">
    <location>
        <begin position="63"/>
        <end position="82"/>
    </location>
</feature>
<evidence type="ECO:0000256" key="3">
    <source>
        <dbReference type="SAM" id="MobiDB-lite"/>
    </source>
</evidence>
<dbReference type="GO" id="GO:0003677">
    <property type="term" value="F:DNA binding"/>
    <property type="evidence" value="ECO:0007669"/>
    <property type="project" value="UniProtKB-UniRule"/>
</dbReference>
<evidence type="ECO:0000259" key="4">
    <source>
        <dbReference type="PROSITE" id="PS50977"/>
    </source>
</evidence>
<feature type="compositionally biased region" description="Low complexity" evidence="3">
    <location>
        <begin position="1"/>
        <end position="14"/>
    </location>
</feature>
<feature type="region of interest" description="Disordered" evidence="3">
    <location>
        <begin position="1"/>
        <end position="41"/>
    </location>
</feature>
<name>A0A1S1HDK6_9SPHN</name>
<keyword evidence="1 2" id="KW-0238">DNA-binding</keyword>
<dbReference type="SUPFAM" id="SSF46689">
    <property type="entry name" value="Homeodomain-like"/>
    <property type="match status" value="1"/>
</dbReference>
<evidence type="ECO:0000256" key="2">
    <source>
        <dbReference type="PROSITE-ProRule" id="PRU00335"/>
    </source>
</evidence>
<dbReference type="RefSeq" id="WP_070933186.1">
    <property type="nucleotide sequence ID" value="NZ_MIPT01000001.1"/>
</dbReference>
<sequence length="266" mass="29138">MPSPSFPSAAIASGRARRAPGGGYAGRQPLPRGPRTARGEAARERIKEAARITFNRMGYRRARVVDITTEAQVASGLFYRYFQDLREIAAELCGEMIAPFLAIDEAMDGDAADRLFEKLRIHHAIQTGNYLRNPGLMRAWVPLSEDSPKSLAAAHADYQRYLEYLVTDRWPEPGAPPSPGSARALMLGYAALGAGEMPMVAYANWRLRSLRPLELAEDALAEWLALIVYRMFRGRDPAPGSLRHADALAALPFLSGLAGHPSPGVR</sequence>
<organism evidence="5 6">
    <name type="scientific">Edaphosphingomonas haloaromaticamans</name>
    <dbReference type="NCBI Taxonomy" id="653954"/>
    <lineage>
        <taxon>Bacteria</taxon>
        <taxon>Pseudomonadati</taxon>
        <taxon>Pseudomonadota</taxon>
        <taxon>Alphaproteobacteria</taxon>
        <taxon>Sphingomonadales</taxon>
        <taxon>Rhizorhabdaceae</taxon>
        <taxon>Edaphosphingomonas</taxon>
    </lineage>
</organism>
<dbReference type="Pfam" id="PF00440">
    <property type="entry name" value="TetR_N"/>
    <property type="match status" value="1"/>
</dbReference>
<dbReference type="Proteomes" id="UP000179467">
    <property type="component" value="Unassembled WGS sequence"/>
</dbReference>
<protein>
    <recommendedName>
        <fullName evidence="4">HTH tetR-type domain-containing protein</fullName>
    </recommendedName>
</protein>
<gene>
    <name evidence="5" type="ORF">BHE75_01298</name>
</gene>
<dbReference type="InterPro" id="IPR009057">
    <property type="entry name" value="Homeodomain-like_sf"/>
</dbReference>
<dbReference type="AlphaFoldDB" id="A0A1S1HDK6"/>
<dbReference type="EMBL" id="MIPT01000001">
    <property type="protein sequence ID" value="OHT19313.1"/>
    <property type="molecule type" value="Genomic_DNA"/>
</dbReference>
<feature type="domain" description="HTH tetR-type" evidence="4">
    <location>
        <begin position="40"/>
        <end position="100"/>
    </location>
</feature>
<evidence type="ECO:0000256" key="1">
    <source>
        <dbReference type="ARBA" id="ARBA00023125"/>
    </source>
</evidence>
<proteinExistence type="predicted"/>
<dbReference type="PROSITE" id="PS50977">
    <property type="entry name" value="HTH_TETR_2"/>
    <property type="match status" value="1"/>
</dbReference>
<evidence type="ECO:0000313" key="6">
    <source>
        <dbReference type="Proteomes" id="UP000179467"/>
    </source>
</evidence>
<reference evidence="5 6" key="1">
    <citation type="submission" date="2016-09" db="EMBL/GenBank/DDBJ databases">
        <title>Metabolic pathway, cell adaptation mechanisms and a novel monoxygenase revealed through proteogenomic-transcription analysis of a Sphingomonas haloaromaticamans strain degrading the fungicide ortho-phenylphenol.</title>
        <authorList>
            <person name="Perruchon C."/>
            <person name="Papadopoulou E.S."/>
            <person name="Rousidou C."/>
            <person name="Vasileiadis S."/>
            <person name="Tanou G."/>
            <person name="Amoutzias G."/>
            <person name="Molassiotis A."/>
            <person name="Karpouzas D.G."/>
        </authorList>
    </citation>
    <scope>NUCLEOTIDE SEQUENCE [LARGE SCALE GENOMIC DNA]</scope>
    <source>
        <strain evidence="5 6">P3</strain>
    </source>
</reference>
<keyword evidence="6" id="KW-1185">Reference proteome</keyword>
<dbReference type="InterPro" id="IPR001647">
    <property type="entry name" value="HTH_TetR"/>
</dbReference>
<evidence type="ECO:0000313" key="5">
    <source>
        <dbReference type="EMBL" id="OHT19313.1"/>
    </source>
</evidence>
<comment type="caution">
    <text evidence="5">The sequence shown here is derived from an EMBL/GenBank/DDBJ whole genome shotgun (WGS) entry which is preliminary data.</text>
</comment>